<evidence type="ECO:0000313" key="2">
    <source>
        <dbReference type="Proteomes" id="UP000037460"/>
    </source>
</evidence>
<name>A0A0M0JZX0_9EUKA</name>
<dbReference type="EMBL" id="JWZX01001849">
    <property type="protein sequence ID" value="KOO32099.1"/>
    <property type="molecule type" value="Genomic_DNA"/>
</dbReference>
<organism evidence="1 2">
    <name type="scientific">Chrysochromulina tobinii</name>
    <dbReference type="NCBI Taxonomy" id="1460289"/>
    <lineage>
        <taxon>Eukaryota</taxon>
        <taxon>Haptista</taxon>
        <taxon>Haptophyta</taxon>
        <taxon>Prymnesiophyceae</taxon>
        <taxon>Prymnesiales</taxon>
        <taxon>Chrysochromulinaceae</taxon>
        <taxon>Chrysochromulina</taxon>
    </lineage>
</organism>
<evidence type="ECO:0000313" key="1">
    <source>
        <dbReference type="EMBL" id="KOO32099.1"/>
    </source>
</evidence>
<comment type="caution">
    <text evidence="1">The sequence shown here is derived from an EMBL/GenBank/DDBJ whole genome shotgun (WGS) entry which is preliminary data.</text>
</comment>
<reference evidence="2" key="1">
    <citation type="journal article" date="2015" name="PLoS Genet.">
        <title>Genome Sequence and Transcriptome Analyses of Chrysochromulina tobin: Metabolic Tools for Enhanced Algal Fitness in the Prominent Order Prymnesiales (Haptophyceae).</title>
        <authorList>
            <person name="Hovde B.T."/>
            <person name="Deodato C.R."/>
            <person name="Hunsperger H.M."/>
            <person name="Ryken S.A."/>
            <person name="Yost W."/>
            <person name="Jha R.K."/>
            <person name="Patterson J."/>
            <person name="Monnat R.J. Jr."/>
            <person name="Barlow S.B."/>
            <person name="Starkenburg S.R."/>
            <person name="Cattolico R.A."/>
        </authorList>
    </citation>
    <scope>NUCLEOTIDE SEQUENCE</scope>
    <source>
        <strain evidence="2">CCMP291</strain>
    </source>
</reference>
<accession>A0A0M0JZX0</accession>
<gene>
    <name evidence="1" type="ORF">Ctob_011465</name>
</gene>
<sequence>MAAAADQAAELAARDGELAIQGGLILPTFADKVADHADTTELLHKGEPECKRGAGVRGGAVGLHEGGRDVRVFELVLGQRDANRRKRREPIFLRAEHHRVLVLGDELALTAHDELHLPVGDEQHLVVLELIKELRGRRRLVSSTQHVVVVALQPLGGAASELSQLGNRLEARLGGAHLEHRGRHGLLRALEAEVDKPDVGDVQGGNVYR</sequence>
<keyword evidence="2" id="KW-1185">Reference proteome</keyword>
<proteinExistence type="predicted"/>
<dbReference type="Proteomes" id="UP000037460">
    <property type="component" value="Unassembled WGS sequence"/>
</dbReference>
<protein>
    <submittedName>
        <fullName evidence="1">Uncharacterized protein</fullName>
    </submittedName>
</protein>
<feature type="non-terminal residue" evidence="1">
    <location>
        <position position="209"/>
    </location>
</feature>
<dbReference type="AlphaFoldDB" id="A0A0M0JZX0"/>